<dbReference type="InterPro" id="IPR001128">
    <property type="entry name" value="Cyt_P450"/>
</dbReference>
<evidence type="ECO:0000256" key="3">
    <source>
        <dbReference type="ARBA" id="ARBA00022617"/>
    </source>
</evidence>
<dbReference type="PROSITE" id="PS00086">
    <property type="entry name" value="CYTOCHROME_P450"/>
    <property type="match status" value="1"/>
</dbReference>
<gene>
    <name evidence="10" type="ORF">DM02DRAFT_545583</name>
</gene>
<dbReference type="PRINTS" id="PR00463">
    <property type="entry name" value="EP450I"/>
</dbReference>
<evidence type="ECO:0000256" key="7">
    <source>
        <dbReference type="ARBA" id="ARBA00023033"/>
    </source>
</evidence>
<dbReference type="STRING" id="97972.A0A2V1D0N8"/>
<keyword evidence="6 8" id="KW-0408">Iron</keyword>
<dbReference type="SUPFAM" id="SSF48264">
    <property type="entry name" value="Cytochrome P450"/>
    <property type="match status" value="1"/>
</dbReference>
<dbReference type="Proteomes" id="UP000244855">
    <property type="component" value="Unassembled WGS sequence"/>
</dbReference>
<dbReference type="Gene3D" id="1.10.630.10">
    <property type="entry name" value="Cytochrome P450"/>
    <property type="match status" value="1"/>
</dbReference>
<dbReference type="PANTHER" id="PTHR46206">
    <property type="entry name" value="CYTOCHROME P450"/>
    <property type="match status" value="1"/>
</dbReference>
<dbReference type="OrthoDB" id="1844152at2759"/>
<evidence type="ECO:0000256" key="6">
    <source>
        <dbReference type="ARBA" id="ARBA00023004"/>
    </source>
</evidence>
<keyword evidence="4 8" id="KW-0479">Metal-binding</keyword>
<evidence type="ECO:0000256" key="8">
    <source>
        <dbReference type="PIRSR" id="PIRSR602401-1"/>
    </source>
</evidence>
<dbReference type="AlphaFoldDB" id="A0A2V1D0N8"/>
<dbReference type="PANTHER" id="PTHR46206:SF2">
    <property type="entry name" value="CYTOCHROME P450 MONOOXYGENASE AUSG-RELATED"/>
    <property type="match status" value="1"/>
</dbReference>
<dbReference type="InterPro" id="IPR036396">
    <property type="entry name" value="Cyt_P450_sf"/>
</dbReference>
<dbReference type="GO" id="GO:0020037">
    <property type="term" value="F:heme binding"/>
    <property type="evidence" value="ECO:0007669"/>
    <property type="project" value="InterPro"/>
</dbReference>
<comment type="cofactor">
    <cofactor evidence="1 8">
        <name>heme</name>
        <dbReference type="ChEBI" id="CHEBI:30413"/>
    </cofactor>
</comment>
<keyword evidence="7 9" id="KW-0503">Monooxygenase</keyword>
<sequence length="504" mass="56954">MLTPTTGSILIIATIGLILLNRKSSNVPLANPPSTFGLRILKQFDFFQNGMQIYNSSRKKFAGKPFRLLTGLGDVIILPPRFAHTIRNNENLSFSKAAFNDFHGTVPGFDPIGIIDHDGQVLQGLARKQLTKHLNTVTEPLSAEATYATRFVFGDSSEWKDAVLQESILTLVARLSSRIFLGEELCRNEDWLDITKNYTVNAFKAAVMMTVVPSFLKPLLPYVSKDCKEVRAQRDRAREIIKPVIEKRRALKEKARLAGQPIPVLNDALEWGEQEHNGVSYNPADLQLVLSFAAIHTTTDLTMSTLLLLANKPDEVRELREEMVRVLKAEGWRKSALFNMKLLDSALKETQRLKPNDMLGMRRVALKDVTLDENIFVPKGQYTMVDSWPMMDPSIYPDPEKYDIHRFLRMRETPGGSNKAQLVSTSPDHIAFGHGMHACPGRFFAANEIKIALCHLLLKYDWELAPGSNADPVVSGTAYYVNPETRVRFRRRKEEIDLESLEFN</sequence>
<comment type="similarity">
    <text evidence="2 9">Belongs to the cytochrome P450 family.</text>
</comment>
<name>A0A2V1D0N8_9PLEO</name>
<feature type="binding site" description="axial binding residue" evidence="8">
    <location>
        <position position="439"/>
    </location>
    <ligand>
        <name>heme</name>
        <dbReference type="ChEBI" id="CHEBI:30413"/>
    </ligand>
    <ligandPart>
        <name>Fe</name>
        <dbReference type="ChEBI" id="CHEBI:18248"/>
    </ligandPart>
</feature>
<proteinExistence type="inferred from homology"/>
<protein>
    <submittedName>
        <fullName evidence="10">Cytochrome P450 monooxygenase-like protein</fullName>
    </submittedName>
</protein>
<dbReference type="InterPro" id="IPR017972">
    <property type="entry name" value="Cyt_P450_CS"/>
</dbReference>
<reference evidence="10 11" key="1">
    <citation type="journal article" date="2018" name="Sci. Rep.">
        <title>Comparative genomics provides insights into the lifestyle and reveals functional heterogeneity of dark septate endophytic fungi.</title>
        <authorList>
            <person name="Knapp D.G."/>
            <person name="Nemeth J.B."/>
            <person name="Barry K."/>
            <person name="Hainaut M."/>
            <person name="Henrissat B."/>
            <person name="Johnson J."/>
            <person name="Kuo A."/>
            <person name="Lim J.H.P."/>
            <person name="Lipzen A."/>
            <person name="Nolan M."/>
            <person name="Ohm R.A."/>
            <person name="Tamas L."/>
            <person name="Grigoriev I.V."/>
            <person name="Spatafora J.W."/>
            <person name="Nagy L.G."/>
            <person name="Kovacs G.M."/>
        </authorList>
    </citation>
    <scope>NUCLEOTIDE SEQUENCE [LARGE SCALE GENOMIC DNA]</scope>
    <source>
        <strain evidence="10 11">DSE2036</strain>
    </source>
</reference>
<organism evidence="10 11">
    <name type="scientific">Periconia macrospinosa</name>
    <dbReference type="NCBI Taxonomy" id="97972"/>
    <lineage>
        <taxon>Eukaryota</taxon>
        <taxon>Fungi</taxon>
        <taxon>Dikarya</taxon>
        <taxon>Ascomycota</taxon>
        <taxon>Pezizomycotina</taxon>
        <taxon>Dothideomycetes</taxon>
        <taxon>Pleosporomycetidae</taxon>
        <taxon>Pleosporales</taxon>
        <taxon>Massarineae</taxon>
        <taxon>Periconiaceae</taxon>
        <taxon>Periconia</taxon>
    </lineage>
</organism>
<dbReference type="GO" id="GO:0005506">
    <property type="term" value="F:iron ion binding"/>
    <property type="evidence" value="ECO:0007669"/>
    <property type="project" value="InterPro"/>
</dbReference>
<evidence type="ECO:0000256" key="2">
    <source>
        <dbReference type="ARBA" id="ARBA00010617"/>
    </source>
</evidence>
<dbReference type="Pfam" id="PF00067">
    <property type="entry name" value="p450"/>
    <property type="match status" value="1"/>
</dbReference>
<dbReference type="InterPro" id="IPR002401">
    <property type="entry name" value="Cyt_P450_E_grp-I"/>
</dbReference>
<evidence type="ECO:0000313" key="10">
    <source>
        <dbReference type="EMBL" id="PVH91565.1"/>
    </source>
</evidence>
<accession>A0A2V1D0N8</accession>
<keyword evidence="5 9" id="KW-0560">Oxidoreductase</keyword>
<keyword evidence="3 8" id="KW-0349">Heme</keyword>
<evidence type="ECO:0000313" key="11">
    <source>
        <dbReference type="Proteomes" id="UP000244855"/>
    </source>
</evidence>
<evidence type="ECO:0000256" key="4">
    <source>
        <dbReference type="ARBA" id="ARBA00022723"/>
    </source>
</evidence>
<dbReference type="GO" id="GO:0016705">
    <property type="term" value="F:oxidoreductase activity, acting on paired donors, with incorporation or reduction of molecular oxygen"/>
    <property type="evidence" value="ECO:0007669"/>
    <property type="project" value="InterPro"/>
</dbReference>
<dbReference type="CDD" id="cd11041">
    <property type="entry name" value="CYP503A1-like"/>
    <property type="match status" value="1"/>
</dbReference>
<evidence type="ECO:0000256" key="9">
    <source>
        <dbReference type="RuleBase" id="RU000461"/>
    </source>
</evidence>
<evidence type="ECO:0000256" key="1">
    <source>
        <dbReference type="ARBA" id="ARBA00001971"/>
    </source>
</evidence>
<evidence type="ECO:0000256" key="5">
    <source>
        <dbReference type="ARBA" id="ARBA00023002"/>
    </source>
</evidence>
<dbReference type="EMBL" id="KZ805838">
    <property type="protein sequence ID" value="PVH91565.1"/>
    <property type="molecule type" value="Genomic_DNA"/>
</dbReference>
<keyword evidence="11" id="KW-1185">Reference proteome</keyword>
<dbReference type="GO" id="GO:0004497">
    <property type="term" value="F:monooxygenase activity"/>
    <property type="evidence" value="ECO:0007669"/>
    <property type="project" value="UniProtKB-KW"/>
</dbReference>